<evidence type="ECO:0000256" key="1">
    <source>
        <dbReference type="SAM" id="MobiDB-lite"/>
    </source>
</evidence>
<dbReference type="EMBL" id="BK015698">
    <property type="protein sequence ID" value="DAE20612.1"/>
    <property type="molecule type" value="Genomic_DNA"/>
</dbReference>
<feature type="region of interest" description="Disordered" evidence="1">
    <location>
        <begin position="134"/>
        <end position="156"/>
    </location>
</feature>
<protein>
    <submittedName>
        <fullName evidence="2">Uncharacterized protein</fullName>
    </submittedName>
</protein>
<name>A0A8S5QPS1_9CAUD</name>
<reference evidence="2" key="1">
    <citation type="journal article" date="2021" name="Proc. Natl. Acad. Sci. U.S.A.">
        <title>A Catalog of Tens of Thousands of Viruses from Human Metagenomes Reveals Hidden Associations with Chronic Diseases.</title>
        <authorList>
            <person name="Tisza M.J."/>
            <person name="Buck C.B."/>
        </authorList>
    </citation>
    <scope>NUCLEOTIDE SEQUENCE</scope>
    <source>
        <strain evidence="2">CtJ3t72</strain>
    </source>
</reference>
<accession>A0A8S5QPS1</accession>
<proteinExistence type="predicted"/>
<sequence length="156" mass="16829">MTAKKVTATTKGHVVGATTDRSQTEALSGANVVTLRVSLRHPHKFDDLPDGRGGFKEVVLPGLDDNLRGKSSGILTAEGNAVFFQLPREDWDCIKKKHGREQMFLPWHGNPPLVAEIESVNAAKSGAYKDDIEATDTGLAPQDPAKLNVTEAPKSE</sequence>
<organism evidence="2">
    <name type="scientific">Siphoviridae sp. ctJ3t72</name>
    <dbReference type="NCBI Taxonomy" id="2826240"/>
    <lineage>
        <taxon>Viruses</taxon>
        <taxon>Duplodnaviria</taxon>
        <taxon>Heunggongvirae</taxon>
        <taxon>Uroviricota</taxon>
        <taxon>Caudoviricetes</taxon>
    </lineage>
</organism>
<evidence type="ECO:0000313" key="2">
    <source>
        <dbReference type="EMBL" id="DAE20612.1"/>
    </source>
</evidence>